<dbReference type="Proteomes" id="UP001235269">
    <property type="component" value="Unassembled WGS sequence"/>
</dbReference>
<dbReference type="PROSITE" id="PS00041">
    <property type="entry name" value="HTH_ARAC_FAMILY_1"/>
    <property type="match status" value="1"/>
</dbReference>
<evidence type="ECO:0000259" key="4">
    <source>
        <dbReference type="PROSITE" id="PS01124"/>
    </source>
</evidence>
<dbReference type="Pfam" id="PF12833">
    <property type="entry name" value="HTH_18"/>
    <property type="match status" value="1"/>
</dbReference>
<dbReference type="InterPro" id="IPR018060">
    <property type="entry name" value="HTH_AraC"/>
</dbReference>
<dbReference type="SMART" id="SM00342">
    <property type="entry name" value="HTH_ARAC"/>
    <property type="match status" value="1"/>
</dbReference>
<keyword evidence="3" id="KW-0804">Transcription</keyword>
<evidence type="ECO:0000256" key="3">
    <source>
        <dbReference type="ARBA" id="ARBA00023163"/>
    </source>
</evidence>
<proteinExistence type="predicted"/>
<dbReference type="PANTHER" id="PTHR46796:SF12">
    <property type="entry name" value="HTH-TYPE DNA-BINDING TRANSCRIPTIONAL ACTIVATOR EUTR"/>
    <property type="match status" value="1"/>
</dbReference>
<evidence type="ECO:0000256" key="1">
    <source>
        <dbReference type="ARBA" id="ARBA00023015"/>
    </source>
</evidence>
<dbReference type="Gene3D" id="1.10.10.60">
    <property type="entry name" value="Homeodomain-like"/>
    <property type="match status" value="1"/>
</dbReference>
<evidence type="ECO:0000313" key="6">
    <source>
        <dbReference type="Proteomes" id="UP001235269"/>
    </source>
</evidence>
<dbReference type="InterPro" id="IPR009057">
    <property type="entry name" value="Homeodomain-like_sf"/>
</dbReference>
<dbReference type="InterPro" id="IPR050204">
    <property type="entry name" value="AraC_XylS_family_regulators"/>
</dbReference>
<keyword evidence="2" id="KW-0238">DNA-binding</keyword>
<sequence length="320" mass="35602">MDAPSIKQLMTAGDDAEALEQTLSSPASPITVDARPVPLRFRWNSWKLGAHTISRAHYEGIFSTNRKESTDKCVIFLPFAGSALIDSEGKISISSPEKATLQECRRNTRMSLNGPRDHIALIIDKADLARHTERYLETSLKGELRLPAEWDVTSGTGLIFRTMAQTLHAELSRHPDLLAQDMCRARLTMTLNSMLTTLLPHNLAEQFQLPAPIATPRHVSRAIDFMEANLHKPISLEDIAAASGVGARTLQQSFRQFKDTTPTVYLQSLRLECVRRTLLEAPPGSSVAEIAARWGFSHAGRFAVNYRQRFGESPSTTLKR</sequence>
<evidence type="ECO:0000256" key="2">
    <source>
        <dbReference type="ARBA" id="ARBA00023125"/>
    </source>
</evidence>
<keyword evidence="1" id="KW-0805">Transcription regulation</keyword>
<dbReference type="RefSeq" id="WP_307158578.1">
    <property type="nucleotide sequence ID" value="NZ_JAUSWH010000008.1"/>
</dbReference>
<dbReference type="InterPro" id="IPR035418">
    <property type="entry name" value="AraC-bd_2"/>
</dbReference>
<dbReference type="PANTHER" id="PTHR46796">
    <property type="entry name" value="HTH-TYPE TRANSCRIPTIONAL ACTIVATOR RHAS-RELATED"/>
    <property type="match status" value="1"/>
</dbReference>
<organism evidence="5 6">
    <name type="scientific">Rhizobium paknamense</name>
    <dbReference type="NCBI Taxonomy" id="1206817"/>
    <lineage>
        <taxon>Bacteria</taxon>
        <taxon>Pseudomonadati</taxon>
        <taxon>Pseudomonadota</taxon>
        <taxon>Alphaproteobacteria</taxon>
        <taxon>Hyphomicrobiales</taxon>
        <taxon>Rhizobiaceae</taxon>
        <taxon>Rhizobium/Agrobacterium group</taxon>
        <taxon>Rhizobium</taxon>
    </lineage>
</organism>
<feature type="domain" description="HTH araC/xylS-type" evidence="4">
    <location>
        <begin position="220"/>
        <end position="320"/>
    </location>
</feature>
<reference evidence="5 6" key="1">
    <citation type="submission" date="2023-07" db="EMBL/GenBank/DDBJ databases">
        <title>Genomic Encyclopedia of Type Strains, Phase IV (KMG-IV): sequencing the most valuable type-strain genomes for metagenomic binning, comparative biology and taxonomic classification.</title>
        <authorList>
            <person name="Goeker M."/>
        </authorList>
    </citation>
    <scope>NUCLEOTIDE SEQUENCE [LARGE SCALE GENOMIC DNA]</scope>
    <source>
        <strain evidence="5 6">DSM 100301</strain>
    </source>
</reference>
<dbReference type="InterPro" id="IPR018062">
    <property type="entry name" value="HTH_AraC-typ_CS"/>
</dbReference>
<dbReference type="PROSITE" id="PS01124">
    <property type="entry name" value="HTH_ARAC_FAMILY_2"/>
    <property type="match status" value="1"/>
</dbReference>
<evidence type="ECO:0000313" key="5">
    <source>
        <dbReference type="EMBL" id="MDQ0456380.1"/>
    </source>
</evidence>
<accession>A0ABU0IG30</accession>
<dbReference type="SUPFAM" id="SSF46689">
    <property type="entry name" value="Homeodomain-like"/>
    <property type="match status" value="2"/>
</dbReference>
<comment type="caution">
    <text evidence="5">The sequence shown here is derived from an EMBL/GenBank/DDBJ whole genome shotgun (WGS) entry which is preliminary data.</text>
</comment>
<name>A0ABU0IG30_9HYPH</name>
<gene>
    <name evidence="5" type="ORF">QO005_002721</name>
</gene>
<dbReference type="EMBL" id="JAUSWH010000008">
    <property type="protein sequence ID" value="MDQ0456380.1"/>
    <property type="molecule type" value="Genomic_DNA"/>
</dbReference>
<keyword evidence="6" id="KW-1185">Reference proteome</keyword>
<dbReference type="Pfam" id="PF14525">
    <property type="entry name" value="AraC_binding_2"/>
    <property type="match status" value="1"/>
</dbReference>
<protein>
    <submittedName>
        <fullName evidence="5">AraC-like DNA-binding protein</fullName>
    </submittedName>
</protein>